<gene>
    <name evidence="1" type="ORF">IDH45_14850</name>
</gene>
<dbReference type="EMBL" id="JACXJA010000018">
    <property type="protein sequence ID" value="MBD2863269.1"/>
    <property type="molecule type" value="Genomic_DNA"/>
</dbReference>
<dbReference type="Proteomes" id="UP000639396">
    <property type="component" value="Unassembled WGS sequence"/>
</dbReference>
<comment type="caution">
    <text evidence="1">The sequence shown here is derived from an EMBL/GenBank/DDBJ whole genome shotgun (WGS) entry which is preliminary data.</text>
</comment>
<dbReference type="AlphaFoldDB" id="A0A927H198"/>
<name>A0A927H198_9BACL</name>
<evidence type="ECO:0000313" key="2">
    <source>
        <dbReference type="Proteomes" id="UP000639396"/>
    </source>
</evidence>
<evidence type="ECO:0000313" key="1">
    <source>
        <dbReference type="EMBL" id="MBD2863269.1"/>
    </source>
</evidence>
<accession>A0A927H198</accession>
<proteinExistence type="predicted"/>
<organism evidence="1 2">
    <name type="scientific">Paenibacillus oceani</name>
    <dbReference type="NCBI Taxonomy" id="2772510"/>
    <lineage>
        <taxon>Bacteria</taxon>
        <taxon>Bacillati</taxon>
        <taxon>Bacillota</taxon>
        <taxon>Bacilli</taxon>
        <taxon>Bacillales</taxon>
        <taxon>Paenibacillaceae</taxon>
        <taxon>Paenibacillus</taxon>
    </lineage>
</organism>
<dbReference type="RefSeq" id="WP_190928902.1">
    <property type="nucleotide sequence ID" value="NZ_JACXJA010000018.1"/>
</dbReference>
<sequence length="82" mass="9231">MLLRIMFHDRPIPVNVPDHGYSEDLLEELTDTLVLRLEAAQKQAPAGWDELQTIELEAASGGWKAVLYFSGDKRPAESLPLR</sequence>
<keyword evidence="2" id="KW-1185">Reference proteome</keyword>
<reference evidence="1" key="1">
    <citation type="submission" date="2020-09" db="EMBL/GenBank/DDBJ databases">
        <title>A novel bacterium of genus Paenibacillus, isolated from South China Sea.</title>
        <authorList>
            <person name="Huang H."/>
            <person name="Mo K."/>
            <person name="Hu Y."/>
        </authorList>
    </citation>
    <scope>NUCLEOTIDE SEQUENCE</scope>
    <source>
        <strain evidence="1">IB182363</strain>
    </source>
</reference>
<protein>
    <submittedName>
        <fullName evidence="1">Uncharacterized protein</fullName>
    </submittedName>
</protein>